<keyword evidence="1" id="KW-0808">Transferase</keyword>
<dbReference type="GO" id="GO:0008467">
    <property type="term" value="F:[heparan sulfate]-glucosamine 3-sulfotransferase activity"/>
    <property type="evidence" value="ECO:0007669"/>
    <property type="project" value="TreeGrafter"/>
</dbReference>
<reference evidence="3" key="1">
    <citation type="submission" date="2022-03" db="EMBL/GenBank/DDBJ databases">
        <authorList>
            <person name="Martin C."/>
        </authorList>
    </citation>
    <scope>NUCLEOTIDE SEQUENCE</scope>
</reference>
<keyword evidence="2" id="KW-0325">Glycoprotein</keyword>
<organism evidence="3 4">
    <name type="scientific">Owenia fusiformis</name>
    <name type="common">Polychaete worm</name>
    <dbReference type="NCBI Taxonomy" id="6347"/>
    <lineage>
        <taxon>Eukaryota</taxon>
        <taxon>Metazoa</taxon>
        <taxon>Spiralia</taxon>
        <taxon>Lophotrochozoa</taxon>
        <taxon>Annelida</taxon>
        <taxon>Polychaeta</taxon>
        <taxon>Sedentaria</taxon>
        <taxon>Canalipalpata</taxon>
        <taxon>Sabellida</taxon>
        <taxon>Oweniida</taxon>
        <taxon>Oweniidae</taxon>
        <taxon>Owenia</taxon>
    </lineage>
</organism>
<dbReference type="OrthoDB" id="6064887at2759"/>
<comment type="caution">
    <text evidence="3">The sequence shown here is derived from an EMBL/GenBank/DDBJ whole genome shotgun (WGS) entry which is preliminary data.</text>
</comment>
<dbReference type="InterPro" id="IPR027417">
    <property type="entry name" value="P-loop_NTPase"/>
</dbReference>
<protein>
    <submittedName>
        <fullName evidence="3">Uncharacterized protein</fullName>
    </submittedName>
</protein>
<dbReference type="InterPro" id="IPR000863">
    <property type="entry name" value="Sulfotransferase_dom"/>
</dbReference>
<dbReference type="EMBL" id="CAIIXF020000009">
    <property type="protein sequence ID" value="CAH1793587.1"/>
    <property type="molecule type" value="Genomic_DNA"/>
</dbReference>
<proteinExistence type="predicted"/>
<dbReference type="Pfam" id="PF00685">
    <property type="entry name" value="Sulfotransfer_1"/>
    <property type="match status" value="1"/>
</dbReference>
<dbReference type="PANTHER" id="PTHR10605:SF72">
    <property type="entry name" value="HEPARAN SULFATE 3-O SULFOTRANSFERASE-B, ISOFORM A"/>
    <property type="match status" value="1"/>
</dbReference>
<dbReference type="SUPFAM" id="SSF52540">
    <property type="entry name" value="P-loop containing nucleoside triphosphate hydrolases"/>
    <property type="match status" value="1"/>
</dbReference>
<evidence type="ECO:0000256" key="2">
    <source>
        <dbReference type="ARBA" id="ARBA00023180"/>
    </source>
</evidence>
<accession>A0A8J1Y783</accession>
<keyword evidence="4" id="KW-1185">Reference proteome</keyword>
<dbReference type="Gene3D" id="3.40.50.300">
    <property type="entry name" value="P-loop containing nucleotide triphosphate hydrolases"/>
    <property type="match status" value="1"/>
</dbReference>
<dbReference type="PANTHER" id="PTHR10605">
    <property type="entry name" value="HEPARAN SULFATE SULFOTRANSFERASE"/>
    <property type="match status" value="1"/>
</dbReference>
<name>A0A8J1Y783_OWEFU</name>
<evidence type="ECO:0000256" key="1">
    <source>
        <dbReference type="ARBA" id="ARBA00022679"/>
    </source>
</evidence>
<sequence>MICNLTTFRIVILILLPCIYLIVFQVILDGKEHTEITKDTEIYNEHDNDTKPHPYKKWKYYKAKDAQDGIKRRFPAFIIIGAQKCGTQALATFLDLHSHLHRSRQFEVHFFDKRLPKNYSYDWYLDAMPSVPASHMGFEKTPAYLDMANPKDIYNMNKDVKLIVIICDPVDRAMSAYLHRREHGIFPNNSEFGDVAINKWGQVNKTCDVIERGLYVNYIKKYLKYFPLDQMLFLDKANYKQDPFAALRTVESFLNVPHFDFTKVLYFNSIQGVNCVVPTPKNLEKINKGKNRETIDSKGCFDETKHRQHPPMSLINRNKLQQFFKFYNTELSKLTGVNFTWISYDSE</sequence>
<evidence type="ECO:0000313" key="4">
    <source>
        <dbReference type="Proteomes" id="UP000749559"/>
    </source>
</evidence>
<evidence type="ECO:0000313" key="3">
    <source>
        <dbReference type="EMBL" id="CAH1793587.1"/>
    </source>
</evidence>
<dbReference type="InterPro" id="IPR037359">
    <property type="entry name" value="NST/OST"/>
</dbReference>
<dbReference type="Proteomes" id="UP000749559">
    <property type="component" value="Unassembled WGS sequence"/>
</dbReference>
<gene>
    <name evidence="3" type="ORF">OFUS_LOCUS18419</name>
</gene>
<dbReference type="AlphaFoldDB" id="A0A8J1Y783"/>